<feature type="domain" description="HTH lysR-type" evidence="5">
    <location>
        <begin position="1"/>
        <end position="58"/>
    </location>
</feature>
<dbReference type="SUPFAM" id="SSF46785">
    <property type="entry name" value="Winged helix' DNA-binding domain"/>
    <property type="match status" value="1"/>
</dbReference>
<reference evidence="7" key="1">
    <citation type="journal article" date="2019" name="Int. J. Syst. Evol. Microbiol.">
        <title>The Global Catalogue of Microorganisms (GCM) 10K type strain sequencing project: providing services to taxonomists for standard genome sequencing and annotation.</title>
        <authorList>
            <consortium name="The Broad Institute Genomics Platform"/>
            <consortium name="The Broad Institute Genome Sequencing Center for Infectious Disease"/>
            <person name="Wu L."/>
            <person name="Ma J."/>
        </authorList>
    </citation>
    <scope>NUCLEOTIDE SEQUENCE [LARGE SCALE GENOMIC DNA]</scope>
    <source>
        <strain evidence="7">CGMCC 4.7397</strain>
    </source>
</reference>
<accession>A0ABW1HYY7</accession>
<evidence type="ECO:0000256" key="3">
    <source>
        <dbReference type="ARBA" id="ARBA00023125"/>
    </source>
</evidence>
<evidence type="ECO:0000256" key="4">
    <source>
        <dbReference type="ARBA" id="ARBA00023163"/>
    </source>
</evidence>
<dbReference type="Gene3D" id="1.10.10.10">
    <property type="entry name" value="Winged helix-like DNA-binding domain superfamily/Winged helix DNA-binding domain"/>
    <property type="match status" value="1"/>
</dbReference>
<evidence type="ECO:0000256" key="2">
    <source>
        <dbReference type="ARBA" id="ARBA00023015"/>
    </source>
</evidence>
<protein>
    <submittedName>
        <fullName evidence="6">LysR family transcriptional regulator</fullName>
    </submittedName>
</protein>
<name>A0ABW1HYY7_9PSEU</name>
<dbReference type="InterPro" id="IPR000847">
    <property type="entry name" value="LysR_HTH_N"/>
</dbReference>
<evidence type="ECO:0000313" key="7">
    <source>
        <dbReference type="Proteomes" id="UP001596119"/>
    </source>
</evidence>
<proteinExistence type="inferred from homology"/>
<gene>
    <name evidence="6" type="ORF">ACFQH9_00030</name>
</gene>
<organism evidence="6 7">
    <name type="scientific">Pseudonocardia lutea</name>
    <dbReference type="NCBI Taxonomy" id="2172015"/>
    <lineage>
        <taxon>Bacteria</taxon>
        <taxon>Bacillati</taxon>
        <taxon>Actinomycetota</taxon>
        <taxon>Actinomycetes</taxon>
        <taxon>Pseudonocardiales</taxon>
        <taxon>Pseudonocardiaceae</taxon>
        <taxon>Pseudonocardia</taxon>
    </lineage>
</organism>
<keyword evidence="7" id="KW-1185">Reference proteome</keyword>
<dbReference type="InterPro" id="IPR036390">
    <property type="entry name" value="WH_DNA-bd_sf"/>
</dbReference>
<dbReference type="PRINTS" id="PR00039">
    <property type="entry name" value="HTHLYSR"/>
</dbReference>
<dbReference type="SUPFAM" id="SSF53850">
    <property type="entry name" value="Periplasmic binding protein-like II"/>
    <property type="match status" value="1"/>
</dbReference>
<evidence type="ECO:0000259" key="5">
    <source>
        <dbReference type="PROSITE" id="PS50931"/>
    </source>
</evidence>
<dbReference type="InterPro" id="IPR036388">
    <property type="entry name" value="WH-like_DNA-bd_sf"/>
</dbReference>
<evidence type="ECO:0000256" key="1">
    <source>
        <dbReference type="ARBA" id="ARBA00009437"/>
    </source>
</evidence>
<comment type="similarity">
    <text evidence="1">Belongs to the LysR transcriptional regulatory family.</text>
</comment>
<dbReference type="Pfam" id="PF03466">
    <property type="entry name" value="LysR_substrate"/>
    <property type="match status" value="1"/>
</dbReference>
<keyword evidence="2" id="KW-0805">Transcription regulation</keyword>
<sequence>MDPVLLRSFVAVARTLSFTRAADRLGVRQSTVSQHVRRLEAEVGRTLLARDTHSVALTPDGEAMLEFATTILDTGERALAHFRGAQVRGRLRFGVSEDLVLTRLPTILAGFRRRHPGVDLELTVGLSETLEAELDRGGLDLLFAKRSPGRTGGTPVWHDRFVWVAAPGYRPDDQAIPLVSYPPPSLSRAAAVAALEGAGRPWRMACTSGSLSGLRAAALAGLGVVAHAETLVPAGLAPVAGLPRLTGFDFTLQTGRRALTAPAEALAGAILDSAATLQNRVMEP</sequence>
<dbReference type="PANTHER" id="PTHR30579:SF7">
    <property type="entry name" value="HTH-TYPE TRANSCRIPTIONAL REGULATOR LRHA-RELATED"/>
    <property type="match status" value="1"/>
</dbReference>
<dbReference type="Proteomes" id="UP001596119">
    <property type="component" value="Unassembled WGS sequence"/>
</dbReference>
<dbReference type="Pfam" id="PF00126">
    <property type="entry name" value="HTH_1"/>
    <property type="match status" value="1"/>
</dbReference>
<keyword evidence="3" id="KW-0238">DNA-binding</keyword>
<dbReference type="RefSeq" id="WP_379562767.1">
    <property type="nucleotide sequence ID" value="NZ_JBHSQK010000001.1"/>
</dbReference>
<dbReference type="PANTHER" id="PTHR30579">
    <property type="entry name" value="TRANSCRIPTIONAL REGULATOR"/>
    <property type="match status" value="1"/>
</dbReference>
<dbReference type="Gene3D" id="3.40.190.10">
    <property type="entry name" value="Periplasmic binding protein-like II"/>
    <property type="match status" value="2"/>
</dbReference>
<dbReference type="InterPro" id="IPR050176">
    <property type="entry name" value="LTTR"/>
</dbReference>
<keyword evidence="4" id="KW-0804">Transcription</keyword>
<dbReference type="InterPro" id="IPR005119">
    <property type="entry name" value="LysR_subst-bd"/>
</dbReference>
<comment type="caution">
    <text evidence="6">The sequence shown here is derived from an EMBL/GenBank/DDBJ whole genome shotgun (WGS) entry which is preliminary data.</text>
</comment>
<dbReference type="PROSITE" id="PS50931">
    <property type="entry name" value="HTH_LYSR"/>
    <property type="match status" value="1"/>
</dbReference>
<evidence type="ECO:0000313" key="6">
    <source>
        <dbReference type="EMBL" id="MFC5946662.1"/>
    </source>
</evidence>
<dbReference type="EMBL" id="JBHSQK010000001">
    <property type="protein sequence ID" value="MFC5946662.1"/>
    <property type="molecule type" value="Genomic_DNA"/>
</dbReference>